<reference evidence="2" key="1">
    <citation type="submission" date="2022-08" db="EMBL/GenBank/DDBJ databases">
        <title>A Global Phylogenomic Analysis of the Shiitake Genus Lentinula.</title>
        <authorList>
            <consortium name="DOE Joint Genome Institute"/>
            <person name="Sierra-Patev S."/>
            <person name="Min B."/>
            <person name="Naranjo-Ortiz M."/>
            <person name="Looney B."/>
            <person name="Konkel Z."/>
            <person name="Slot J.C."/>
            <person name="Sakamoto Y."/>
            <person name="Steenwyk J.L."/>
            <person name="Rokas A."/>
            <person name="Carro J."/>
            <person name="Camarero S."/>
            <person name="Ferreira P."/>
            <person name="Molpeceres G."/>
            <person name="Ruiz-Duenas F.J."/>
            <person name="Serrano A."/>
            <person name="Henrissat B."/>
            <person name="Drula E."/>
            <person name="Hughes K.W."/>
            <person name="Mata J.L."/>
            <person name="Ishikawa N.K."/>
            <person name="Vargas-Isla R."/>
            <person name="Ushijima S."/>
            <person name="Smith C.A."/>
            <person name="Ahrendt S."/>
            <person name="Andreopoulos W."/>
            <person name="He G."/>
            <person name="Labutti K."/>
            <person name="Lipzen A."/>
            <person name="Ng V."/>
            <person name="Riley R."/>
            <person name="Sandor L."/>
            <person name="Barry K."/>
            <person name="Martinez A.T."/>
            <person name="Xiao Y."/>
            <person name="Gibbons J.G."/>
            <person name="Terashima K."/>
            <person name="Grigoriev I.V."/>
            <person name="Hibbett D.S."/>
        </authorList>
    </citation>
    <scope>NUCLEOTIDE SEQUENCE</scope>
    <source>
        <strain evidence="2">JLM2183</strain>
    </source>
</reference>
<keyword evidence="1" id="KW-1133">Transmembrane helix</keyword>
<feature type="transmembrane region" description="Helical" evidence="1">
    <location>
        <begin position="69"/>
        <end position="87"/>
    </location>
</feature>
<organism evidence="2 3">
    <name type="scientific">Lentinula aciculospora</name>
    <dbReference type="NCBI Taxonomy" id="153920"/>
    <lineage>
        <taxon>Eukaryota</taxon>
        <taxon>Fungi</taxon>
        <taxon>Dikarya</taxon>
        <taxon>Basidiomycota</taxon>
        <taxon>Agaricomycotina</taxon>
        <taxon>Agaricomycetes</taxon>
        <taxon>Agaricomycetidae</taxon>
        <taxon>Agaricales</taxon>
        <taxon>Marasmiineae</taxon>
        <taxon>Omphalotaceae</taxon>
        <taxon>Lentinula</taxon>
    </lineage>
</organism>
<dbReference type="Proteomes" id="UP001150266">
    <property type="component" value="Unassembled WGS sequence"/>
</dbReference>
<gene>
    <name evidence="2" type="ORF">J3R30DRAFT_3419735</name>
</gene>
<keyword evidence="3" id="KW-1185">Reference proteome</keyword>
<feature type="transmembrane region" description="Helical" evidence="1">
    <location>
        <begin position="36"/>
        <end position="57"/>
    </location>
</feature>
<comment type="caution">
    <text evidence="2">The sequence shown here is derived from an EMBL/GenBank/DDBJ whole genome shotgun (WGS) entry which is preliminary data.</text>
</comment>
<evidence type="ECO:0000256" key="1">
    <source>
        <dbReference type="SAM" id="Phobius"/>
    </source>
</evidence>
<dbReference type="EMBL" id="JAOTPV010000001">
    <property type="protein sequence ID" value="KAJ4490176.1"/>
    <property type="molecule type" value="Genomic_DNA"/>
</dbReference>
<name>A0A9W9AW98_9AGAR</name>
<accession>A0A9W9AW98</accession>
<dbReference type="AlphaFoldDB" id="A0A9W9AW98"/>
<proteinExistence type="predicted"/>
<keyword evidence="1" id="KW-0812">Transmembrane</keyword>
<evidence type="ECO:0000313" key="2">
    <source>
        <dbReference type="EMBL" id="KAJ4490176.1"/>
    </source>
</evidence>
<sequence>MILVHRYDRLESDDVCAHDVHEHLTALHSSKYDFQLVALSYALPSGLQLWSLIFLALNTMVMLSRIVGTFYAVGCGLSAALALVWFLRITSRTSWNLNTQTFKSDKAENDMV</sequence>
<evidence type="ECO:0000313" key="3">
    <source>
        <dbReference type="Proteomes" id="UP001150266"/>
    </source>
</evidence>
<keyword evidence="1" id="KW-0472">Membrane</keyword>
<protein>
    <submittedName>
        <fullName evidence="2">Uncharacterized protein</fullName>
    </submittedName>
</protein>
<dbReference type="OrthoDB" id="2674421at2759"/>